<dbReference type="AlphaFoldDB" id="A0A1A9LED0"/>
<reference evidence="1 2" key="1">
    <citation type="submission" date="2016-05" db="EMBL/GenBank/DDBJ databases">
        <title>Genome sequencing of Vitellibacter soesokkakensis RSSK-12.</title>
        <authorList>
            <person name="Thevarajoo S."/>
            <person name="Selvaratnam C."/>
            <person name="Goh K.M."/>
            <person name="Chan K.-G."/>
            <person name="Chong C.S."/>
        </authorList>
    </citation>
    <scope>NUCLEOTIDE SEQUENCE [LARGE SCALE GENOMIC DNA]</scope>
    <source>
        <strain evidence="1 2">RSSK-12</strain>
    </source>
</reference>
<dbReference type="STRING" id="1385699.A7A78_12465"/>
<dbReference type="RefSeq" id="WP_068761925.1">
    <property type="nucleotide sequence ID" value="NZ_LXIE01000015.1"/>
</dbReference>
<evidence type="ECO:0000313" key="2">
    <source>
        <dbReference type="Proteomes" id="UP000077552"/>
    </source>
</evidence>
<comment type="caution">
    <text evidence="1">The sequence shown here is derived from an EMBL/GenBank/DDBJ whole genome shotgun (WGS) entry which is preliminary data.</text>
</comment>
<dbReference type="OrthoDB" id="662759at2"/>
<dbReference type="EMBL" id="LXIE01000015">
    <property type="protein sequence ID" value="OAD91316.1"/>
    <property type="molecule type" value="Genomic_DNA"/>
</dbReference>
<name>A0A1A9LED0_9FLAO</name>
<gene>
    <name evidence="1" type="ORF">A7A78_12465</name>
</gene>
<keyword evidence="2" id="KW-1185">Reference proteome</keyword>
<protein>
    <submittedName>
        <fullName evidence="1">Uncharacterized protein</fullName>
    </submittedName>
</protein>
<evidence type="ECO:0000313" key="1">
    <source>
        <dbReference type="EMBL" id="OAD91316.1"/>
    </source>
</evidence>
<sequence>MAKKVVIKREDGTKKIKLSTEKKEVKKPILKRRTASEKPKQEANQETFKTYRITWKEVINTINDDSGNSSELKVFVRIMAFDGKGKTIVDIGGKNKPIIEWEKLGSAAHKIVPKPWTFTEGSEKNPLELKARRGWTANKWVEFQIPEKETKAKFGIRVDAVEFDTSFNPIFLTTHTTKDFYEDNLWEANVADIKIFKPVEIVIREEAARLTFKFTVLPKN</sequence>
<accession>A0A1A9LED0</accession>
<organism evidence="1 2">
    <name type="scientific">Aequorivita soesokkakensis</name>
    <dbReference type="NCBI Taxonomy" id="1385699"/>
    <lineage>
        <taxon>Bacteria</taxon>
        <taxon>Pseudomonadati</taxon>
        <taxon>Bacteroidota</taxon>
        <taxon>Flavobacteriia</taxon>
        <taxon>Flavobacteriales</taxon>
        <taxon>Flavobacteriaceae</taxon>
        <taxon>Aequorivita</taxon>
    </lineage>
</organism>
<dbReference type="Proteomes" id="UP000077552">
    <property type="component" value="Unassembled WGS sequence"/>
</dbReference>
<proteinExistence type="predicted"/>